<dbReference type="InterPro" id="IPR000217">
    <property type="entry name" value="Tubulin"/>
</dbReference>
<keyword evidence="7" id="KW-1185">Reference proteome</keyword>
<proteinExistence type="inferred from homology"/>
<keyword evidence="4" id="KW-0342">GTP-binding</keyword>
<evidence type="ECO:0000256" key="2">
    <source>
        <dbReference type="ARBA" id="ARBA00022701"/>
    </source>
</evidence>
<protein>
    <submittedName>
        <fullName evidence="6">Tubulin alpha chain</fullName>
    </submittedName>
</protein>
<feature type="region of interest" description="Disordered" evidence="5">
    <location>
        <begin position="60"/>
        <end position="90"/>
    </location>
</feature>
<dbReference type="GO" id="GO:0005525">
    <property type="term" value="F:GTP binding"/>
    <property type="evidence" value="ECO:0007669"/>
    <property type="project" value="UniProtKB-KW"/>
</dbReference>
<evidence type="ECO:0000313" key="6">
    <source>
        <dbReference type="EMBL" id="MPC53471.1"/>
    </source>
</evidence>
<dbReference type="InterPro" id="IPR008280">
    <property type="entry name" value="Tub_FtsZ_C"/>
</dbReference>
<organism evidence="6 7">
    <name type="scientific">Portunus trituberculatus</name>
    <name type="common">Swimming crab</name>
    <name type="synonym">Neptunus trituberculatus</name>
    <dbReference type="NCBI Taxonomy" id="210409"/>
    <lineage>
        <taxon>Eukaryota</taxon>
        <taxon>Metazoa</taxon>
        <taxon>Ecdysozoa</taxon>
        <taxon>Arthropoda</taxon>
        <taxon>Crustacea</taxon>
        <taxon>Multicrustacea</taxon>
        <taxon>Malacostraca</taxon>
        <taxon>Eumalacostraca</taxon>
        <taxon>Eucarida</taxon>
        <taxon>Decapoda</taxon>
        <taxon>Pleocyemata</taxon>
        <taxon>Brachyura</taxon>
        <taxon>Eubrachyura</taxon>
        <taxon>Portunoidea</taxon>
        <taxon>Portunidae</taxon>
        <taxon>Portuninae</taxon>
        <taxon>Portunus</taxon>
    </lineage>
</organism>
<dbReference type="OrthoDB" id="6340725at2759"/>
<keyword evidence="2" id="KW-0493">Microtubule</keyword>
<evidence type="ECO:0000256" key="4">
    <source>
        <dbReference type="ARBA" id="ARBA00023134"/>
    </source>
</evidence>
<name>A0A5B7G0X4_PORTR</name>
<dbReference type="EMBL" id="VSRR010011649">
    <property type="protein sequence ID" value="MPC53471.1"/>
    <property type="molecule type" value="Genomic_DNA"/>
</dbReference>
<accession>A0A5B7G0X4</accession>
<dbReference type="AlphaFoldDB" id="A0A5B7G0X4"/>
<comment type="similarity">
    <text evidence="1">Belongs to the tubulin family.</text>
</comment>
<reference evidence="6 7" key="1">
    <citation type="submission" date="2019-05" db="EMBL/GenBank/DDBJ databases">
        <title>Another draft genome of Portunus trituberculatus and its Hox gene families provides insights of decapod evolution.</title>
        <authorList>
            <person name="Jeong J.-H."/>
            <person name="Song I."/>
            <person name="Kim S."/>
            <person name="Choi T."/>
            <person name="Kim D."/>
            <person name="Ryu S."/>
            <person name="Kim W."/>
        </authorList>
    </citation>
    <scope>NUCLEOTIDE SEQUENCE [LARGE SCALE GENOMIC DNA]</scope>
    <source>
        <tissue evidence="6">Muscle</tissue>
    </source>
</reference>
<dbReference type="Proteomes" id="UP000324222">
    <property type="component" value="Unassembled WGS sequence"/>
</dbReference>
<evidence type="ECO:0000256" key="3">
    <source>
        <dbReference type="ARBA" id="ARBA00022741"/>
    </source>
</evidence>
<comment type="caution">
    <text evidence="6">The sequence shown here is derived from an EMBL/GenBank/DDBJ whole genome shotgun (WGS) entry which is preliminary data.</text>
</comment>
<dbReference type="PANTHER" id="PTHR11588">
    <property type="entry name" value="TUBULIN"/>
    <property type="match status" value="1"/>
</dbReference>
<dbReference type="GO" id="GO:0005874">
    <property type="term" value="C:microtubule"/>
    <property type="evidence" value="ECO:0007669"/>
    <property type="project" value="UniProtKB-KW"/>
</dbReference>
<dbReference type="SUPFAM" id="SSF55307">
    <property type="entry name" value="Tubulin C-terminal domain-like"/>
    <property type="match status" value="1"/>
</dbReference>
<evidence type="ECO:0000256" key="5">
    <source>
        <dbReference type="SAM" id="MobiDB-lite"/>
    </source>
</evidence>
<gene>
    <name evidence="6" type="primary">tuba_0</name>
    <name evidence="6" type="ORF">E2C01_047365</name>
</gene>
<dbReference type="GO" id="GO:0007017">
    <property type="term" value="P:microtubule-based process"/>
    <property type="evidence" value="ECO:0007669"/>
    <property type="project" value="InterPro"/>
</dbReference>
<evidence type="ECO:0000256" key="1">
    <source>
        <dbReference type="ARBA" id="ARBA00009636"/>
    </source>
</evidence>
<evidence type="ECO:0000313" key="7">
    <source>
        <dbReference type="Proteomes" id="UP000324222"/>
    </source>
</evidence>
<dbReference type="Gene3D" id="3.40.50.1440">
    <property type="entry name" value="Tubulin/FtsZ, GTPase domain"/>
    <property type="match status" value="1"/>
</dbReference>
<keyword evidence="3" id="KW-0547">Nucleotide-binding</keyword>
<dbReference type="InterPro" id="IPR036525">
    <property type="entry name" value="Tubulin/FtsZ_GTPase_sf"/>
</dbReference>
<sequence length="90" mass="10173">MIGKQGKFEGALNVDLAEFQTNLVPYPRIHFPLANYAPVHAAESVNHMQETLAPSEEAQPILGPWTEFEPVRLETPRTPKRTVPRRPPNM</sequence>